<comment type="subcellular location">
    <subcellularLocation>
        <location evidence="1">Cell projection</location>
        <location evidence="1">Cilium</location>
    </subcellularLocation>
</comment>
<evidence type="ECO:0000256" key="6">
    <source>
        <dbReference type="ARBA" id="ARBA00043983"/>
    </source>
</evidence>
<keyword evidence="3 7" id="KW-0175">Coiled coil</keyword>
<dbReference type="Proteomes" id="UP001530400">
    <property type="component" value="Unassembled WGS sequence"/>
</dbReference>
<evidence type="ECO:0000259" key="8">
    <source>
        <dbReference type="Pfam" id="PF18383"/>
    </source>
</evidence>
<evidence type="ECO:0000256" key="7">
    <source>
        <dbReference type="SAM" id="Coils"/>
    </source>
</evidence>
<evidence type="ECO:0000256" key="1">
    <source>
        <dbReference type="ARBA" id="ARBA00004138"/>
    </source>
</evidence>
<feature type="coiled-coil region" evidence="7">
    <location>
        <begin position="301"/>
        <end position="328"/>
    </location>
</feature>
<accession>A0ABD3MUH7</accession>
<evidence type="ECO:0000256" key="4">
    <source>
        <dbReference type="ARBA" id="ARBA00023069"/>
    </source>
</evidence>
<dbReference type="Pfam" id="PF18383">
    <property type="entry name" value="IFT81_CH"/>
    <property type="match status" value="1"/>
</dbReference>
<evidence type="ECO:0000256" key="2">
    <source>
        <dbReference type="ARBA" id="ARBA00022794"/>
    </source>
</evidence>
<comment type="similarity">
    <text evidence="6">Belongs to the IFT81 family.</text>
</comment>
<evidence type="ECO:0000256" key="3">
    <source>
        <dbReference type="ARBA" id="ARBA00023054"/>
    </source>
</evidence>
<evidence type="ECO:0000256" key="5">
    <source>
        <dbReference type="ARBA" id="ARBA00023273"/>
    </source>
</evidence>
<dbReference type="PANTHER" id="PTHR15614">
    <property type="entry name" value="INTRAFLAGELLAR TRANSPORT PROTEIN 81 HOMOLOG"/>
    <property type="match status" value="1"/>
</dbReference>
<dbReference type="AlphaFoldDB" id="A0ABD3MUH7"/>
<feature type="coiled-coil region" evidence="7">
    <location>
        <begin position="170"/>
        <end position="248"/>
    </location>
</feature>
<evidence type="ECO:0000313" key="10">
    <source>
        <dbReference type="Proteomes" id="UP001530400"/>
    </source>
</evidence>
<dbReference type="PANTHER" id="PTHR15614:SF2">
    <property type="entry name" value="INTRAFLAGELLAR TRANSPORT PROTEIN 81 HOMOLOG"/>
    <property type="match status" value="1"/>
</dbReference>
<feature type="coiled-coil region" evidence="7">
    <location>
        <begin position="387"/>
        <end position="445"/>
    </location>
</feature>
<dbReference type="InterPro" id="IPR041146">
    <property type="entry name" value="IFT81_CH"/>
</dbReference>
<dbReference type="Gene3D" id="1.10.418.70">
    <property type="entry name" value="Intraflagellar transport protein 81, N-terminal domain"/>
    <property type="match status" value="1"/>
</dbReference>
<keyword evidence="5" id="KW-0966">Cell projection</keyword>
<keyword evidence="10" id="KW-1185">Reference proteome</keyword>
<comment type="caution">
    <text evidence="9">The sequence shown here is derived from an EMBL/GenBank/DDBJ whole genome shotgun (WGS) entry which is preliminary data.</text>
</comment>
<dbReference type="InterPro" id="IPR029600">
    <property type="entry name" value="IFT81"/>
</dbReference>
<gene>
    <name evidence="9" type="ORF">ACHAWO_003883</name>
</gene>
<dbReference type="GO" id="GO:0005929">
    <property type="term" value="C:cilium"/>
    <property type="evidence" value="ECO:0007669"/>
    <property type="project" value="UniProtKB-SubCell"/>
</dbReference>
<dbReference type="InterPro" id="IPR043016">
    <property type="entry name" value="IFT81_N_sf"/>
</dbReference>
<proteinExistence type="inferred from homology"/>
<dbReference type="EMBL" id="JALLPJ020001399">
    <property type="protein sequence ID" value="KAL3765591.1"/>
    <property type="molecule type" value="Genomic_DNA"/>
</dbReference>
<protein>
    <recommendedName>
        <fullName evidence="8">IFT81 calponin homology domain-containing protein</fullName>
    </recommendedName>
</protein>
<organism evidence="9 10">
    <name type="scientific">Cyclotella atomus</name>
    <dbReference type="NCBI Taxonomy" id="382360"/>
    <lineage>
        <taxon>Eukaryota</taxon>
        <taxon>Sar</taxon>
        <taxon>Stramenopiles</taxon>
        <taxon>Ochrophyta</taxon>
        <taxon>Bacillariophyta</taxon>
        <taxon>Coscinodiscophyceae</taxon>
        <taxon>Thalassiosirophycidae</taxon>
        <taxon>Stephanodiscales</taxon>
        <taxon>Stephanodiscaceae</taxon>
        <taxon>Cyclotella</taxon>
    </lineage>
</organism>
<reference evidence="9 10" key="1">
    <citation type="submission" date="2024-10" db="EMBL/GenBank/DDBJ databases">
        <title>Updated reference genomes for cyclostephanoid diatoms.</title>
        <authorList>
            <person name="Roberts W.R."/>
            <person name="Alverson A.J."/>
        </authorList>
    </citation>
    <scope>NUCLEOTIDE SEQUENCE [LARGE SCALE GENOMIC DNA]</scope>
    <source>
        <strain evidence="9 10">AJA010-31</strain>
    </source>
</reference>
<sequence length="629" mass="72703">MMEVLHYIVQRLNDKPFNLSIRAVELEEQTPAERLQLLIDVASTLNEELKADVSIEPNSNSLVEKLFQFLTLHHCKLVPQNESELEEFSNGIADGANTLSILHFVLSNYEYLKKRCYLANYLMPINLPEEYTRQDSNLVELLESYRDLQSEFIEIHKEYDRVASAGGSSAADLIAETKQLRQEKKQLLERLRREENQVRGNAVFEQLLSEICKLREAQDEEIRLTDQKRDQNQLLSAATQRLEQVRNLSNILHSLSNSSEVELDDKVQQSILDYEMIFARKQHESQVKLAEAKKQDPCRGVDEMEAMAMDLEDKLESKLIELDEASRSSIFSLENINRYRMHVDVAATKVKTKQQILMSKELEKSIAAAAFEKVRIAFDDQSCSAKMQELEQLRLDLKCQTKAYQEAKKEVVTMQQENTDLNETKMCLEKELNDFEASLKDQEEDAGVIGFHNVNAELEHISSDTSALNEAKSQTLVEISNVVQQIALVLATKQKELEPKVQDLKNARERFKEFQERFNSERALYEQLAFKTKRDNDGLEQEHIRLQTAVAEKETMHERLRKSNETLKANIQCCESEDVGDLENTLSHQEVLLDDLRRQHAEIQNSKEHNVRQDILFSNLMKLLELIEV</sequence>
<feature type="coiled-coil region" evidence="7">
    <location>
        <begin position="550"/>
        <end position="599"/>
    </location>
</feature>
<keyword evidence="4" id="KW-0969">Cilium</keyword>
<dbReference type="GO" id="GO:0030030">
    <property type="term" value="P:cell projection organization"/>
    <property type="evidence" value="ECO:0007669"/>
    <property type="project" value="UniProtKB-KW"/>
</dbReference>
<evidence type="ECO:0000313" key="9">
    <source>
        <dbReference type="EMBL" id="KAL3765591.1"/>
    </source>
</evidence>
<name>A0ABD3MUH7_9STRA</name>
<feature type="domain" description="IFT81 calponin homology" evidence="8">
    <location>
        <begin position="3"/>
        <end position="126"/>
    </location>
</feature>
<keyword evidence="2" id="KW-0970">Cilium biogenesis/degradation</keyword>